<feature type="compositionally biased region" description="Basic and acidic residues" evidence="1">
    <location>
        <begin position="70"/>
        <end position="79"/>
    </location>
</feature>
<sequence>MTKTLKVLFDGTVFRPSGPVDLEAGKKYTITIQLSPENSDATADPAFDIASLAVDTHISDLAAEHDHYLYGTPKRDTHGHGSSTHQVPENQQISGYADRRQYC</sequence>
<proteinExistence type="predicted"/>
<protein>
    <recommendedName>
        <fullName evidence="4">DUF104 domain-containing protein</fullName>
    </recommendedName>
</protein>
<dbReference type="Gene3D" id="4.10.1150.10">
    <property type="entry name" value="AF2212/PG0164-like"/>
    <property type="match status" value="1"/>
</dbReference>
<dbReference type="EMBL" id="FMID01000067">
    <property type="protein sequence ID" value="SCL76751.1"/>
    <property type="molecule type" value="Genomic_DNA"/>
</dbReference>
<evidence type="ECO:0008006" key="4">
    <source>
        <dbReference type="Google" id="ProtNLM"/>
    </source>
</evidence>
<evidence type="ECO:0000313" key="3">
    <source>
        <dbReference type="Proteomes" id="UP000184671"/>
    </source>
</evidence>
<dbReference type="AlphaFoldDB" id="A0A1M4MP81"/>
<evidence type="ECO:0000256" key="1">
    <source>
        <dbReference type="SAM" id="MobiDB-lite"/>
    </source>
</evidence>
<organism evidence="2 3">
    <name type="scientific">Methanoculleus chikugoensis</name>
    <dbReference type="NCBI Taxonomy" id="118126"/>
    <lineage>
        <taxon>Archaea</taxon>
        <taxon>Methanobacteriati</taxon>
        <taxon>Methanobacteriota</taxon>
        <taxon>Stenosarchaea group</taxon>
        <taxon>Methanomicrobia</taxon>
        <taxon>Methanomicrobiales</taxon>
        <taxon>Methanomicrobiaceae</taxon>
        <taxon>Methanoculleus</taxon>
    </lineage>
</organism>
<evidence type="ECO:0000313" key="2">
    <source>
        <dbReference type="EMBL" id="SCL76751.1"/>
    </source>
</evidence>
<dbReference type="SUPFAM" id="SSF141694">
    <property type="entry name" value="AF2212/PG0164-like"/>
    <property type="match status" value="1"/>
</dbReference>
<dbReference type="RefSeq" id="WP_143727321.1">
    <property type="nucleotide sequence ID" value="NZ_FMID01000067.1"/>
</dbReference>
<accession>A0A1M4MP81</accession>
<dbReference type="OrthoDB" id="106852at2157"/>
<feature type="region of interest" description="Disordered" evidence="1">
    <location>
        <begin position="70"/>
        <end position="103"/>
    </location>
</feature>
<name>A0A1M4MP81_9EURY</name>
<reference evidence="2 3" key="1">
    <citation type="submission" date="2016-08" db="EMBL/GenBank/DDBJ databases">
        <authorList>
            <person name="Seilhamer J.J."/>
        </authorList>
    </citation>
    <scope>NUCLEOTIDE SEQUENCE [LARGE SCALE GENOMIC DNA]</scope>
    <source>
        <strain evidence="2">L21-II-0</strain>
    </source>
</reference>
<gene>
    <name evidence="2" type="ORF">L21_2694</name>
</gene>
<dbReference type="InterPro" id="IPR024069">
    <property type="entry name" value="AF2212-like_dom_sf"/>
</dbReference>
<dbReference type="Proteomes" id="UP000184671">
    <property type="component" value="Unassembled WGS sequence"/>
</dbReference>
<feature type="compositionally biased region" description="Polar residues" evidence="1">
    <location>
        <begin position="80"/>
        <end position="94"/>
    </location>
</feature>